<feature type="domain" description="FBXO47 ARM repeats region" evidence="1">
    <location>
        <begin position="117"/>
        <end position="242"/>
    </location>
</feature>
<gene>
    <name evidence="2" type="ORF">LSH36_281g08000</name>
</gene>
<evidence type="ECO:0000313" key="2">
    <source>
        <dbReference type="EMBL" id="KAK2153933.1"/>
    </source>
</evidence>
<dbReference type="InterPro" id="IPR056622">
    <property type="entry name" value="ARM_FBXO47"/>
</dbReference>
<keyword evidence="3" id="KW-1185">Reference proteome</keyword>
<evidence type="ECO:0000313" key="3">
    <source>
        <dbReference type="Proteomes" id="UP001208570"/>
    </source>
</evidence>
<sequence length="250" mass="28883">MSILVSCLANHLPNVRLRRSERLQAKNESIYTALSSGDYGHFNSLPLELKFLIFKYLTGLFLSQELYIRLCLRHVFIDRCHSKVDKAFWIDLILKPHSPDQQARILFLLFGMMYGGTPDDWCPTNKAILLYQCGEIITVKVLSMYVRNGERRELAEIITSLCLITMHHSQSVSWVINIIHNICEEVDDQNERINLIHEIIDAFKFMIERFYDLAVLDDETTGDIHSVLNAQAAFVKELALLAFNTIRTAY</sequence>
<dbReference type="PANTHER" id="PTHR34098:SF1">
    <property type="entry name" value="F-BOX ONLY PROTEIN 47"/>
    <property type="match status" value="1"/>
</dbReference>
<evidence type="ECO:0000259" key="1">
    <source>
        <dbReference type="Pfam" id="PF24467"/>
    </source>
</evidence>
<accession>A0AAD9JIP9</accession>
<dbReference type="Proteomes" id="UP001208570">
    <property type="component" value="Unassembled WGS sequence"/>
</dbReference>
<dbReference type="EMBL" id="JAODUP010000281">
    <property type="protein sequence ID" value="KAK2153933.1"/>
    <property type="molecule type" value="Genomic_DNA"/>
</dbReference>
<organism evidence="2 3">
    <name type="scientific">Paralvinella palmiformis</name>
    <dbReference type="NCBI Taxonomy" id="53620"/>
    <lineage>
        <taxon>Eukaryota</taxon>
        <taxon>Metazoa</taxon>
        <taxon>Spiralia</taxon>
        <taxon>Lophotrochozoa</taxon>
        <taxon>Annelida</taxon>
        <taxon>Polychaeta</taxon>
        <taxon>Sedentaria</taxon>
        <taxon>Canalipalpata</taxon>
        <taxon>Terebellida</taxon>
        <taxon>Terebelliformia</taxon>
        <taxon>Alvinellidae</taxon>
        <taxon>Paralvinella</taxon>
    </lineage>
</organism>
<name>A0AAD9JIP9_9ANNE</name>
<dbReference type="InterPro" id="IPR038946">
    <property type="entry name" value="FBXO47"/>
</dbReference>
<comment type="caution">
    <text evidence="2">The sequence shown here is derived from an EMBL/GenBank/DDBJ whole genome shotgun (WGS) entry which is preliminary data.</text>
</comment>
<feature type="domain" description="FBXO47 ARM repeats region" evidence="1">
    <location>
        <begin position="59"/>
        <end position="111"/>
    </location>
</feature>
<dbReference type="PANTHER" id="PTHR34098">
    <property type="entry name" value="F-BOX ONLY PROTEIN 47"/>
    <property type="match status" value="1"/>
</dbReference>
<dbReference type="Pfam" id="PF24467">
    <property type="entry name" value="ARM_FBXO47"/>
    <property type="match status" value="2"/>
</dbReference>
<proteinExistence type="predicted"/>
<dbReference type="AlphaFoldDB" id="A0AAD9JIP9"/>
<protein>
    <recommendedName>
        <fullName evidence="1">FBXO47 ARM repeats region domain-containing protein</fullName>
    </recommendedName>
</protein>
<reference evidence="2" key="1">
    <citation type="journal article" date="2023" name="Mol. Biol. Evol.">
        <title>Third-Generation Sequencing Reveals the Adaptive Role of the Epigenome in Three Deep-Sea Polychaetes.</title>
        <authorList>
            <person name="Perez M."/>
            <person name="Aroh O."/>
            <person name="Sun Y."/>
            <person name="Lan Y."/>
            <person name="Juniper S.K."/>
            <person name="Young C.R."/>
            <person name="Angers B."/>
            <person name="Qian P.Y."/>
        </authorList>
    </citation>
    <scope>NUCLEOTIDE SEQUENCE</scope>
    <source>
        <strain evidence="2">P08H-3</strain>
    </source>
</reference>